<dbReference type="Proteomes" id="UP001501204">
    <property type="component" value="Unassembled WGS sequence"/>
</dbReference>
<reference evidence="1 2" key="1">
    <citation type="journal article" date="2019" name="Int. J. Syst. Evol. Microbiol.">
        <title>The Global Catalogue of Microorganisms (GCM) 10K type strain sequencing project: providing services to taxonomists for standard genome sequencing and annotation.</title>
        <authorList>
            <consortium name="The Broad Institute Genomics Platform"/>
            <consortium name="The Broad Institute Genome Sequencing Center for Infectious Disease"/>
            <person name="Wu L."/>
            <person name="Ma J."/>
        </authorList>
    </citation>
    <scope>NUCLEOTIDE SEQUENCE [LARGE SCALE GENOMIC DNA]</scope>
    <source>
        <strain evidence="1 2">JCM 14735</strain>
    </source>
</reference>
<accession>A0ABN2K7S9</accession>
<dbReference type="Gene3D" id="6.10.140.530">
    <property type="match status" value="1"/>
</dbReference>
<proteinExistence type="predicted"/>
<name>A0ABN2K7S9_9MICC</name>
<keyword evidence="2" id="KW-1185">Reference proteome</keyword>
<organism evidence="1 2">
    <name type="scientific">Kocuria aegyptia</name>
    <dbReference type="NCBI Taxonomy" id="330943"/>
    <lineage>
        <taxon>Bacteria</taxon>
        <taxon>Bacillati</taxon>
        <taxon>Actinomycetota</taxon>
        <taxon>Actinomycetes</taxon>
        <taxon>Micrococcales</taxon>
        <taxon>Micrococcaceae</taxon>
        <taxon>Kocuria</taxon>
    </lineage>
</organism>
<sequence length="83" mass="9296">MRRISASNVRQRVRASTQSAHMVFMSAPERLEQLRAFVAAHGRAPSRRTGQQEERSLGEWVAKHMNAETSPAMPCASCWTAAR</sequence>
<evidence type="ECO:0000313" key="2">
    <source>
        <dbReference type="Proteomes" id="UP001501204"/>
    </source>
</evidence>
<comment type="caution">
    <text evidence="1">The sequence shown here is derived from an EMBL/GenBank/DDBJ whole genome shotgun (WGS) entry which is preliminary data.</text>
</comment>
<dbReference type="EMBL" id="BAAAOA010000007">
    <property type="protein sequence ID" value="GAA1749829.1"/>
    <property type="molecule type" value="Genomic_DNA"/>
</dbReference>
<gene>
    <name evidence="1" type="ORF">GCM10009767_05940</name>
</gene>
<evidence type="ECO:0000313" key="1">
    <source>
        <dbReference type="EMBL" id="GAA1749829.1"/>
    </source>
</evidence>
<protein>
    <recommendedName>
        <fullName evidence="3">Helicase-associated domain-containing protein</fullName>
    </recommendedName>
</protein>
<evidence type="ECO:0008006" key="3">
    <source>
        <dbReference type="Google" id="ProtNLM"/>
    </source>
</evidence>